<keyword evidence="1" id="KW-0677">Repeat</keyword>
<dbReference type="Gene3D" id="1.25.40.20">
    <property type="entry name" value="Ankyrin repeat-containing domain"/>
    <property type="match status" value="3"/>
</dbReference>
<organism evidence="4 5">
    <name type="scientific">Rhypophila decipiens</name>
    <dbReference type="NCBI Taxonomy" id="261697"/>
    <lineage>
        <taxon>Eukaryota</taxon>
        <taxon>Fungi</taxon>
        <taxon>Dikarya</taxon>
        <taxon>Ascomycota</taxon>
        <taxon>Pezizomycotina</taxon>
        <taxon>Sordariomycetes</taxon>
        <taxon>Sordariomycetidae</taxon>
        <taxon>Sordariales</taxon>
        <taxon>Naviculisporaceae</taxon>
        <taxon>Rhypophila</taxon>
    </lineage>
</organism>
<gene>
    <name evidence="4" type="ORF">QBC37DRAFT_180014</name>
</gene>
<keyword evidence="2 3" id="KW-0040">ANK repeat</keyword>
<reference evidence="4" key="2">
    <citation type="submission" date="2023-05" db="EMBL/GenBank/DDBJ databases">
        <authorList>
            <consortium name="Lawrence Berkeley National Laboratory"/>
            <person name="Steindorff A."/>
            <person name="Hensen N."/>
            <person name="Bonometti L."/>
            <person name="Westerberg I."/>
            <person name="Brannstrom I.O."/>
            <person name="Guillou S."/>
            <person name="Cros-Aarteil S."/>
            <person name="Calhoun S."/>
            <person name="Haridas S."/>
            <person name="Kuo A."/>
            <person name="Mondo S."/>
            <person name="Pangilinan J."/>
            <person name="Riley R."/>
            <person name="Labutti K."/>
            <person name="Andreopoulos B."/>
            <person name="Lipzen A."/>
            <person name="Chen C."/>
            <person name="Yanf M."/>
            <person name="Daum C."/>
            <person name="Ng V."/>
            <person name="Clum A."/>
            <person name="Ohm R."/>
            <person name="Martin F."/>
            <person name="Silar P."/>
            <person name="Natvig D."/>
            <person name="Lalanne C."/>
            <person name="Gautier V."/>
            <person name="Ament-Velasquez S.L."/>
            <person name="Kruys A."/>
            <person name="Hutchinson M.I."/>
            <person name="Powell A.J."/>
            <person name="Barry K."/>
            <person name="Miller A.N."/>
            <person name="Grigoriev I.V."/>
            <person name="Debuchy R."/>
            <person name="Gladieux P."/>
            <person name="Thoren M.H."/>
            <person name="Johannesson H."/>
        </authorList>
    </citation>
    <scope>NUCLEOTIDE SEQUENCE</scope>
    <source>
        <strain evidence="4">PSN293</strain>
    </source>
</reference>
<evidence type="ECO:0000313" key="4">
    <source>
        <dbReference type="EMBL" id="KAK4218886.1"/>
    </source>
</evidence>
<feature type="repeat" description="ANK" evidence="3">
    <location>
        <begin position="638"/>
        <end position="670"/>
    </location>
</feature>
<feature type="repeat" description="ANK" evidence="3">
    <location>
        <begin position="414"/>
        <end position="446"/>
    </location>
</feature>
<dbReference type="PROSITE" id="PS50088">
    <property type="entry name" value="ANK_REPEAT"/>
    <property type="match status" value="4"/>
</dbReference>
<sequence>MEAAGIIALVRATTATTLHARQLCMTWKDAPRDVFFLRDQLDTCQTFFVSIQTAIVESSALSDLPLGQEFVEAQREQLGLLLERGASITHSLGCILVELIGNQAGNAGTRGGTSSQARLGLRKRMLWLRRMDDVSNLRKMLSRTTDNIALCLIMLNVQITLMAAQGTSNRALLQQAEASIITGVTDALESSKEELGMPLEQTMRSRITRQLEEAQPGMSSSLENGLSSVYRGGLQHEANPNHPIHESTIRHDSGIKSAFPGPALSPNSLGIGAGADWEPVYSCTCHAAITRYNSRWEFSFLEPLLGALKVSYSSPTHNPPVLCRSPRCKEHNTAQQYTRAVIQYGLPSWLGTSIISLYFLRHIHPELLIRIHRLIDPKLYSQSILGKVITKDIRAVRGLLISCPSSVHDMLGETQNSALMYAVNSQNASMVQLLLQAGADPFQQNTMKTSPAQHALLCSLQQSNSTRDSAAQRIAEVMPIARLYQEDDYSDLHRIITGVLPLDLGVALMSPTFRNQVNSRTANGITPLHLAARICPGDREVRLLLEAGANPNSMFGGDGSTPLIWACKGAGNGSSVRALISAGASRSLGTTNRGTLEMTPLHDAMRVKREYANLTGLVDILLDNEHGLGLDMDAVDYHGCTALIKAVMYDNIDGVRLLIARGADINVMDEDGDTALHIAIEVGSHGSVRPLLGISSSIDEPTRNRQGVMMVHERYRMINGSRGWSILHHLANHGDKEMMELFASIKMTGLPDPEDFGDCYGQTAVDVFRRRVDLYSGSGEDEETGKLVKAWGALLASVNQNIDAAATAHNLYGTGGLEGNQSTGGWVGDSDDDEFFDAVELPSAAALSWK</sequence>
<accession>A0AAN7BAP3</accession>
<evidence type="ECO:0000256" key="2">
    <source>
        <dbReference type="ARBA" id="ARBA00023043"/>
    </source>
</evidence>
<evidence type="ECO:0000313" key="5">
    <source>
        <dbReference type="Proteomes" id="UP001301769"/>
    </source>
</evidence>
<feature type="repeat" description="ANK" evidence="3">
    <location>
        <begin position="671"/>
        <end position="703"/>
    </location>
</feature>
<dbReference type="Pfam" id="PF00023">
    <property type="entry name" value="Ank"/>
    <property type="match status" value="1"/>
</dbReference>
<dbReference type="PANTHER" id="PTHR24171">
    <property type="entry name" value="ANKYRIN REPEAT DOMAIN-CONTAINING PROTEIN 39-RELATED"/>
    <property type="match status" value="1"/>
</dbReference>
<dbReference type="PROSITE" id="PS50297">
    <property type="entry name" value="ANK_REP_REGION"/>
    <property type="match status" value="3"/>
</dbReference>
<proteinExistence type="predicted"/>
<keyword evidence="5" id="KW-1185">Reference proteome</keyword>
<evidence type="ECO:0000256" key="1">
    <source>
        <dbReference type="ARBA" id="ARBA00022737"/>
    </source>
</evidence>
<dbReference type="SMART" id="SM00248">
    <property type="entry name" value="ANK"/>
    <property type="match status" value="7"/>
</dbReference>
<dbReference type="AlphaFoldDB" id="A0AAN7BAP3"/>
<dbReference type="InterPro" id="IPR002110">
    <property type="entry name" value="Ankyrin_rpt"/>
</dbReference>
<reference evidence="4" key="1">
    <citation type="journal article" date="2023" name="Mol. Phylogenet. Evol.">
        <title>Genome-scale phylogeny and comparative genomics of the fungal order Sordariales.</title>
        <authorList>
            <person name="Hensen N."/>
            <person name="Bonometti L."/>
            <person name="Westerberg I."/>
            <person name="Brannstrom I.O."/>
            <person name="Guillou S."/>
            <person name="Cros-Aarteil S."/>
            <person name="Calhoun S."/>
            <person name="Haridas S."/>
            <person name="Kuo A."/>
            <person name="Mondo S."/>
            <person name="Pangilinan J."/>
            <person name="Riley R."/>
            <person name="LaButti K."/>
            <person name="Andreopoulos B."/>
            <person name="Lipzen A."/>
            <person name="Chen C."/>
            <person name="Yan M."/>
            <person name="Daum C."/>
            <person name="Ng V."/>
            <person name="Clum A."/>
            <person name="Steindorff A."/>
            <person name="Ohm R.A."/>
            <person name="Martin F."/>
            <person name="Silar P."/>
            <person name="Natvig D.O."/>
            <person name="Lalanne C."/>
            <person name="Gautier V."/>
            <person name="Ament-Velasquez S.L."/>
            <person name="Kruys A."/>
            <person name="Hutchinson M.I."/>
            <person name="Powell A.J."/>
            <person name="Barry K."/>
            <person name="Miller A.N."/>
            <person name="Grigoriev I.V."/>
            <person name="Debuchy R."/>
            <person name="Gladieux P."/>
            <person name="Hiltunen Thoren M."/>
            <person name="Johannesson H."/>
        </authorList>
    </citation>
    <scope>NUCLEOTIDE SEQUENCE</scope>
    <source>
        <strain evidence="4">PSN293</strain>
    </source>
</reference>
<dbReference type="InterPro" id="IPR036770">
    <property type="entry name" value="Ankyrin_rpt-contain_sf"/>
</dbReference>
<dbReference type="SUPFAM" id="SSF48403">
    <property type="entry name" value="Ankyrin repeat"/>
    <property type="match status" value="1"/>
</dbReference>
<comment type="caution">
    <text evidence="4">The sequence shown here is derived from an EMBL/GenBank/DDBJ whole genome shotgun (WGS) entry which is preliminary data.</text>
</comment>
<protein>
    <submittedName>
        <fullName evidence="4">Ankyrin repeat-containing domain protein</fullName>
    </submittedName>
</protein>
<name>A0AAN7BAP3_9PEZI</name>
<feature type="repeat" description="ANK" evidence="3">
    <location>
        <begin position="523"/>
        <end position="556"/>
    </location>
</feature>
<evidence type="ECO:0000256" key="3">
    <source>
        <dbReference type="PROSITE-ProRule" id="PRU00023"/>
    </source>
</evidence>
<dbReference type="Pfam" id="PF12796">
    <property type="entry name" value="Ank_2"/>
    <property type="match status" value="2"/>
</dbReference>
<dbReference type="Proteomes" id="UP001301769">
    <property type="component" value="Unassembled WGS sequence"/>
</dbReference>
<dbReference type="EMBL" id="MU858051">
    <property type="protein sequence ID" value="KAK4218886.1"/>
    <property type="molecule type" value="Genomic_DNA"/>
</dbReference>